<dbReference type="Pfam" id="PF09375">
    <property type="entry name" value="Peptidase_M75"/>
    <property type="match status" value="1"/>
</dbReference>
<dbReference type="Proteomes" id="UP001172082">
    <property type="component" value="Unassembled WGS sequence"/>
</dbReference>
<dbReference type="Gene3D" id="1.20.1420.20">
    <property type="entry name" value="M75 peptidase, HXXE motif"/>
    <property type="match status" value="1"/>
</dbReference>
<gene>
    <name evidence="4" type="ORF">QQ008_28395</name>
</gene>
<evidence type="ECO:0000313" key="5">
    <source>
        <dbReference type="Proteomes" id="UP001172082"/>
    </source>
</evidence>
<feature type="domain" description="Imelysin-like" evidence="3">
    <location>
        <begin position="49"/>
        <end position="348"/>
    </location>
</feature>
<dbReference type="InterPro" id="IPR018976">
    <property type="entry name" value="Imelysin-like"/>
</dbReference>
<accession>A0ABT8L0K2</accession>
<reference evidence="4" key="1">
    <citation type="submission" date="2023-06" db="EMBL/GenBank/DDBJ databases">
        <title>Genomic of Parafulvivirga corallium.</title>
        <authorList>
            <person name="Wang G."/>
        </authorList>
    </citation>
    <scope>NUCLEOTIDE SEQUENCE</scope>
    <source>
        <strain evidence="4">BMA10</strain>
    </source>
</reference>
<dbReference type="PROSITE" id="PS51257">
    <property type="entry name" value="PROKAR_LIPOPROTEIN"/>
    <property type="match status" value="1"/>
</dbReference>
<name>A0ABT8L0K2_9BACT</name>
<comment type="subcellular location">
    <subcellularLocation>
        <location evidence="1">Cell envelope</location>
    </subcellularLocation>
</comment>
<evidence type="ECO:0000256" key="1">
    <source>
        <dbReference type="ARBA" id="ARBA00004196"/>
    </source>
</evidence>
<dbReference type="RefSeq" id="WP_346755359.1">
    <property type="nucleotide sequence ID" value="NZ_JAUJEA010000018.1"/>
</dbReference>
<dbReference type="EMBL" id="JAUJEA010000018">
    <property type="protein sequence ID" value="MDN5205338.1"/>
    <property type="molecule type" value="Genomic_DNA"/>
</dbReference>
<comment type="caution">
    <text evidence="4">The sequence shown here is derived from an EMBL/GenBank/DDBJ whole genome shotgun (WGS) entry which is preliminary data.</text>
</comment>
<evidence type="ECO:0000313" key="4">
    <source>
        <dbReference type="EMBL" id="MDN5205338.1"/>
    </source>
</evidence>
<keyword evidence="5" id="KW-1185">Reference proteome</keyword>
<dbReference type="InterPro" id="IPR034984">
    <property type="entry name" value="Imelysin-like_IPPA"/>
</dbReference>
<protein>
    <submittedName>
        <fullName evidence="4">Imelysin family protein</fullName>
    </submittedName>
</protein>
<organism evidence="4 5">
    <name type="scientific">Splendidivirga corallicola</name>
    <dbReference type="NCBI Taxonomy" id="3051826"/>
    <lineage>
        <taxon>Bacteria</taxon>
        <taxon>Pseudomonadati</taxon>
        <taxon>Bacteroidota</taxon>
        <taxon>Cytophagia</taxon>
        <taxon>Cytophagales</taxon>
        <taxon>Splendidivirgaceae</taxon>
        <taxon>Splendidivirga</taxon>
    </lineage>
</organism>
<evidence type="ECO:0000256" key="2">
    <source>
        <dbReference type="ARBA" id="ARBA00022729"/>
    </source>
</evidence>
<keyword evidence="2" id="KW-0732">Signal</keyword>
<dbReference type="InterPro" id="IPR038352">
    <property type="entry name" value="Imelysin_sf"/>
</dbReference>
<evidence type="ECO:0000259" key="3">
    <source>
        <dbReference type="Pfam" id="PF09375"/>
    </source>
</evidence>
<dbReference type="CDD" id="cd14659">
    <property type="entry name" value="Imelysin-like_IPPA"/>
    <property type="match status" value="1"/>
</dbReference>
<sequence length="374" mass="40637">MKLFTKLILTCSVIGCLTLISSCGEDDNPGGDNQFSRDDMLKNLGNNLIIPSYESLLASLQQLQTSIQAFNANPTTGTLSTSRDDFQDAYLKWQRSSFYEFGRAENVLLRASMNSFPTNTITINSNISSGNYNLDAVANINAAGLPAIDYLLNGLADNDQDLLAFYTSDSNAANRKTYLEDLAETMISKVSDVLDNWKASGGNYIQTFINANGTDIGSSLGILVNTITLHYEKFTRDNKIGIPLGVRSLGIPVPANVEARYSEQSIALATENLKAIRDFYLGKGAEDGLGIYDNLKALDAKNGDALLADVISDQLDLVISKVSDIPEPYAETVENNPDPANAAYQELQKLVILFKTDMSSALGVLITYQDNDGD</sequence>
<proteinExistence type="predicted"/>